<dbReference type="FunFam" id="1.10.3380.10:FF:000002">
    <property type="entry name" value="Activating signal cointegrator 1 complex subunit 3"/>
    <property type="match status" value="1"/>
</dbReference>
<evidence type="ECO:0000313" key="10">
    <source>
        <dbReference type="EMBL" id="CAL1145477.1"/>
    </source>
</evidence>
<dbReference type="InterPro" id="IPR036390">
    <property type="entry name" value="WH_DNA-bd_sf"/>
</dbReference>
<dbReference type="InterPro" id="IPR057842">
    <property type="entry name" value="WH_MER3"/>
</dbReference>
<accession>A0A9P1CGY8</accession>
<dbReference type="GO" id="GO:0005634">
    <property type="term" value="C:nucleus"/>
    <property type="evidence" value="ECO:0007669"/>
    <property type="project" value="TreeGrafter"/>
</dbReference>
<dbReference type="Pfam" id="PF23445">
    <property type="entry name" value="WHD_SNRNP200"/>
    <property type="match status" value="1"/>
</dbReference>
<dbReference type="InterPro" id="IPR011545">
    <property type="entry name" value="DEAD/DEAH_box_helicase_dom"/>
</dbReference>
<dbReference type="InterPro" id="IPR001650">
    <property type="entry name" value="Helicase_C-like"/>
</dbReference>
<dbReference type="Pfam" id="PF13041">
    <property type="entry name" value="PPR_2"/>
    <property type="match status" value="1"/>
</dbReference>
<dbReference type="FunFam" id="3.40.50.300:FF:000231">
    <property type="entry name" value="Activating signal cointegrator 1 complex subunit 3"/>
    <property type="match status" value="1"/>
</dbReference>
<dbReference type="EMBL" id="CAMXCT020001669">
    <property type="protein sequence ID" value="CAL1145477.1"/>
    <property type="molecule type" value="Genomic_DNA"/>
</dbReference>
<feature type="compositionally biased region" description="Polar residues" evidence="6">
    <location>
        <begin position="2225"/>
        <end position="2235"/>
    </location>
</feature>
<evidence type="ECO:0000256" key="2">
    <source>
        <dbReference type="ARBA" id="ARBA00022801"/>
    </source>
</evidence>
<dbReference type="PROSITE" id="PS51192">
    <property type="entry name" value="HELICASE_ATP_BIND_1"/>
    <property type="match status" value="1"/>
</dbReference>
<dbReference type="InterPro" id="IPR035892">
    <property type="entry name" value="C2_domain_sf"/>
</dbReference>
<evidence type="ECO:0000313" key="12">
    <source>
        <dbReference type="Proteomes" id="UP001152797"/>
    </source>
</evidence>
<dbReference type="InterPro" id="IPR002885">
    <property type="entry name" value="PPR_rpt"/>
</dbReference>
<protein>
    <submittedName>
        <fullName evidence="11">DExH-box ATP-dependent RNA helicase DExH14 (BRR 2 homolog C) (AtBRR2C) (Pre-mRNA-splicing helicase BRR2C)</fullName>
    </submittedName>
</protein>
<dbReference type="GO" id="GO:0016787">
    <property type="term" value="F:hydrolase activity"/>
    <property type="evidence" value="ECO:0007669"/>
    <property type="project" value="UniProtKB-KW"/>
</dbReference>
<dbReference type="SUPFAM" id="SSF158702">
    <property type="entry name" value="Sec63 N-terminal domain-like"/>
    <property type="match status" value="1"/>
</dbReference>
<gene>
    <name evidence="9" type="ORF">C1SCF055_LOCUS18956</name>
</gene>
<keyword evidence="1" id="KW-0547">Nucleotide-binding</keyword>
<dbReference type="Gene3D" id="1.10.3380.10">
    <property type="entry name" value="Sec63 N-terminal domain-like domain"/>
    <property type="match status" value="1"/>
</dbReference>
<feature type="domain" description="Helicase ATP-binding" evidence="7">
    <location>
        <begin position="1044"/>
        <end position="1171"/>
    </location>
</feature>
<evidence type="ECO:0000259" key="8">
    <source>
        <dbReference type="PROSITE" id="PS51194"/>
    </source>
</evidence>
<dbReference type="Gene3D" id="1.10.10.10">
    <property type="entry name" value="Winged helix-like DNA-binding domain superfamily/Winged helix DNA-binding domain"/>
    <property type="match status" value="1"/>
</dbReference>
<dbReference type="Pfam" id="PF02889">
    <property type="entry name" value="Sec63"/>
    <property type="match status" value="1"/>
</dbReference>
<sequence>MAENMVAIRSFIECRKAQEAEAEAKAAKAKADAEAVEQASPDEELQERLWQLVQEQHPEAIRDEAFLAMPFKRVDLQRRWPRLVQTLGVSEHQALEIVETDVTPLLVESDDVAEILSRLAAISSREKALELIGIYPSILAHDVKLTRGHAGVSTIADVIYASRVRNVIDDVQKADKGKIEEIEVYSHILAGLKPLVRGKLDAEGLQTLRSKLLEASATIAPNNALRILLKRLAEAPDPLAFLLWQTKAGLSVAWLLLQQPSLALSIANHSPRIFPHLPSIYTRLSVIEPHVPGIVRILDPYFEVVRPHLDRIMERMDEIEPHLPFILLNLDVLAKHCGTLLDYFDDLLPFAIMNFDDEDGEKGRSESVQHLPVLLNYVDFIVPRLPRLRHHLPYIRPHMVHVMPYLDKLLPYVDLFEDHPQASANADVLTAYLGWVLYVPVLPRVLYLPVMPWHLGVNRVFRAETAMVDIDYQALQQQTALWFFAILGEQRLTPNAISYSNSISACARAEEWQKSLQLFVEVLRHAGHVLDVTLYNALLSACEKAAEWQRALLLFFEMNLHDLQADVVSYNTVISSCEKAKKWQEALVLLADLEEQQMQANRITFNSAMSACEKASCWISAHRLFLVMYENHLAPDRISYNVAMAACQGPRAWKAALSLFGNATVAGLEPNAISLSCLAGVLGNAAQWKKTLEFIDGPWRSNVISFNASLAATTRWRAALQLVACERRTEGLRLNVITGNTLLSHFGGQWRRAVDLLGELETDLISYNSTISNCHRHGHWEVALEILNVSSRDSWPNVITYSAVASACDVALKWRASVVLLNAAATHRVGVNSILYNVAISSCERSTQWEHALHAFQQLENSTASDAPDLTSLNIAISVCEKSAKWREALAWLVRIDELQLQPDVVTMTSTIGACAKMKRWQQVVALFASADDRSLRCNVLTFASGCALGIGSGATTNRQILRLLRLLEDTAAQLLTVPGECMVGEKKLRQAAWMTAITRLSCYLPRRWVRPLLRRRRRRLGQRLATTQAGRSKMRLTVAKEKPRKAPRSDWEERFQRQLGKTVVELTGDFTPDIDALERADVVVTTPEKWDGISRHWQHRAYVRKVGLVIIDEIHLLGQDRGPVLEVIVSRMRYISCNLDKAIRFVGLSTALANAHDIADWLGIGIVGLYNFKPSVRPVPMTAHIQGYPEKHFVARMAQMNKPCFHAIKNHAVKADGIKPTLIFVSSRRQTRLTALDIVAFMSADPDEDPKQFCKMEPHELEYATRRVTDQSLKHTLEFGIGIHHAGLPERDRKVVEELFVEAKIMVLISTSTLAWGVNFPAHLVIIKGTEYYDGQLKRYVDFPITDVLQMMGRAGRPQFDTEARAVVMVHEPKKNFYRRFIYEPFPVESSLHEQLTDHLNAEIVAKTIRTREEAIDYVTWTYFFRRLTANPAYYDQQAALLETPDFEKQKDMLANYIERLMNKCLDELIRSGCIELKEAQQAPQGLNSALVEPTKLGRITSLYYLSHRTVAQFQRTLAREGMSFVEIMRVLCECPEYDELPVRHNEDKLNAEFAEHCPLEVDLAIQAYDSPHTKAFLLLQAHMWGIALPINDYKTDLKSVLDRSIPLIMAMVDIAAEEAQLRSTLNLILLLQCLHQAHQPWRSSLATLPHLSDKALRILRDMGVDSLPELIERRDASKILTKLSLPSADAHKELLQIVQDMPRLRMRVELRILDPEEPKDETQAQPEPEDGKVKRRKGKLVPSPYKVPPDRELELTVVLCYDNEPMKFVHAPRFPKKKTYSWWCILGDTEVDELVSIKKALMPTRQRFEKRISFQFCSPADEVGETFTLSVLCMSDSFFGLDQQLDLSITTAEPEAAGLTVNGGCEERCTVPKGQILEKSAAVQGGGSTAPTTAVTFDQDVDSLPLEFLTIPEEVFEHQDLDHESQQRVESAVKHVILLKCQVEVTPRSAKHRILRKMPKEFVFDRYQPDGIGSLAVSSKDGTTIFQQPDLSMSLCSRLKNLQQVDHSSLSDLSHLSLDDLHQEKVAFGEKHQGKTFQEVWKTDQSWIQFVAGRYNKSPKTAHRLLIRYIELMLDHHEEQQLPILVDLSASESTVIPVAQGQRPTVNLTTAKAKAKPLAQPRSMNLAPTATHLPDMEDGDWETTSEAYLHGYMHQTPLEQDPNFVAVQSRLLNMENALTRVIAHLERQGNCGQMDLPEDPHAGQWKATIAAAARMKFEVHPCESTSESSQQPDQEPETISHDPSHASLENDNEVTEEIQQLLCCESADAFAECSEQGFAFRCEFDVPIPASHQESDLTNADPWIFLVSDLVQWKLKSKLWERPAVWKRGWLWFSPDEGEEPRYRIDSHQSTPKVMLDGALLEAPPGTYTFTGPAATLLELQYLGEGQWTLLVDGHEAELYTPEGTDSGRTQQICWWRFGITGTGTHHVRAADIGTPHQQIWVDGAPLDAPPGTMSFTGPGACLLELMQREDGQWMLLCDGYPLQQHNPGNDSGEPSLCWQFALATGHHLLAVRQIGKRGQQFYLDGADLQVPEGCLEFTGPGGVLLQLAKLDDGAWHLLAEGSDMGAGLASMEAADAPLQASFSFVLPATGNTHSVQAYNVGRQGQIIYLDGSLLELKLQEGRWQLFVDNQSIAALTTRSSLVPGPLSLLASGGQDRAPVSSEVALPQGVSFDAEQQRYTATIRVAGRFRNLGLFHSPEEAHQRYLAAKQELGQ</sequence>
<feature type="region of interest" description="Disordered" evidence="6">
    <location>
        <begin position="1717"/>
        <end position="1744"/>
    </location>
</feature>
<evidence type="ECO:0000256" key="4">
    <source>
        <dbReference type="ARBA" id="ARBA00022840"/>
    </source>
</evidence>
<dbReference type="InterPro" id="IPR011990">
    <property type="entry name" value="TPR-like_helical_dom_sf"/>
</dbReference>
<name>A0A9P1CGY8_9DINO</name>
<dbReference type="SMART" id="SM00973">
    <property type="entry name" value="Sec63"/>
    <property type="match status" value="1"/>
</dbReference>
<dbReference type="PROSITE" id="PS51375">
    <property type="entry name" value="PPR"/>
    <property type="match status" value="2"/>
</dbReference>
<feature type="region of interest" description="Disordered" evidence="6">
    <location>
        <begin position="2222"/>
        <end position="2254"/>
    </location>
</feature>
<keyword evidence="12" id="KW-1185">Reference proteome</keyword>
<evidence type="ECO:0000256" key="5">
    <source>
        <dbReference type="PROSITE-ProRule" id="PRU00708"/>
    </source>
</evidence>
<dbReference type="Pfam" id="PF00270">
    <property type="entry name" value="DEAD"/>
    <property type="match status" value="1"/>
</dbReference>
<dbReference type="SUPFAM" id="SSF46785">
    <property type="entry name" value="Winged helix' DNA-binding domain"/>
    <property type="match status" value="1"/>
</dbReference>
<dbReference type="SUPFAM" id="SSF52540">
    <property type="entry name" value="P-loop containing nucleoside triphosphate hydrolases"/>
    <property type="match status" value="2"/>
</dbReference>
<evidence type="ECO:0000256" key="1">
    <source>
        <dbReference type="ARBA" id="ARBA00022741"/>
    </source>
</evidence>
<keyword evidence="4" id="KW-0067">ATP-binding</keyword>
<dbReference type="PANTHER" id="PTHR47961:SF4">
    <property type="entry name" value="ACTIVATING SIGNAL COINTEGRATOR 1 COMPLEX SUBUNIT 3"/>
    <property type="match status" value="1"/>
</dbReference>
<dbReference type="OrthoDB" id="425610at2759"/>
<dbReference type="InterPro" id="IPR036388">
    <property type="entry name" value="WH-like_DNA-bd_sf"/>
</dbReference>
<comment type="caution">
    <text evidence="9">The sequence shown here is derived from an EMBL/GenBank/DDBJ whole genome shotgun (WGS) entry which is preliminary data.</text>
</comment>
<dbReference type="Gene3D" id="2.60.40.150">
    <property type="entry name" value="C2 domain"/>
    <property type="match status" value="1"/>
</dbReference>
<dbReference type="EMBL" id="CAMXCT010001669">
    <property type="protein sequence ID" value="CAI3992102.1"/>
    <property type="molecule type" value="Genomic_DNA"/>
</dbReference>
<evidence type="ECO:0000256" key="3">
    <source>
        <dbReference type="ARBA" id="ARBA00022806"/>
    </source>
</evidence>
<dbReference type="InterPro" id="IPR014756">
    <property type="entry name" value="Ig_E-set"/>
</dbReference>
<reference evidence="9" key="1">
    <citation type="submission" date="2022-10" db="EMBL/GenBank/DDBJ databases">
        <authorList>
            <person name="Chen Y."/>
            <person name="Dougan E. K."/>
            <person name="Chan C."/>
            <person name="Rhodes N."/>
            <person name="Thang M."/>
        </authorList>
    </citation>
    <scope>NUCLEOTIDE SEQUENCE</scope>
</reference>
<dbReference type="SUPFAM" id="SSF81296">
    <property type="entry name" value="E set domains"/>
    <property type="match status" value="1"/>
</dbReference>
<evidence type="ECO:0000256" key="6">
    <source>
        <dbReference type="SAM" id="MobiDB-lite"/>
    </source>
</evidence>
<dbReference type="InterPro" id="IPR027417">
    <property type="entry name" value="P-loop_NTPase"/>
</dbReference>
<dbReference type="EMBL" id="CAMXCT030001669">
    <property type="protein sequence ID" value="CAL4779414.1"/>
    <property type="molecule type" value="Genomic_DNA"/>
</dbReference>
<dbReference type="Gene3D" id="3.40.50.300">
    <property type="entry name" value="P-loop containing nucleotide triphosphate hydrolases"/>
    <property type="match status" value="2"/>
</dbReference>
<feature type="repeat" description="PPR" evidence="5">
    <location>
        <begin position="531"/>
        <end position="565"/>
    </location>
</feature>
<evidence type="ECO:0000259" key="7">
    <source>
        <dbReference type="PROSITE" id="PS51192"/>
    </source>
</evidence>
<proteinExistence type="predicted"/>
<dbReference type="InterPro" id="IPR050474">
    <property type="entry name" value="Hel308_SKI2-like"/>
</dbReference>
<dbReference type="Pfam" id="PF01535">
    <property type="entry name" value="PPR"/>
    <property type="match status" value="1"/>
</dbReference>
<dbReference type="Gene3D" id="1.25.40.10">
    <property type="entry name" value="Tetratricopeptide repeat domain"/>
    <property type="match status" value="4"/>
</dbReference>
<dbReference type="FunFam" id="1.10.10.10:FF:000012">
    <property type="entry name" value="U5 small nuclear ribonucleoprotein helicase"/>
    <property type="match status" value="1"/>
</dbReference>
<dbReference type="GO" id="GO:0004386">
    <property type="term" value="F:helicase activity"/>
    <property type="evidence" value="ECO:0007669"/>
    <property type="project" value="UniProtKB-KW"/>
</dbReference>
<dbReference type="GO" id="GO:0003676">
    <property type="term" value="F:nucleic acid binding"/>
    <property type="evidence" value="ECO:0007669"/>
    <property type="project" value="InterPro"/>
</dbReference>
<dbReference type="InterPro" id="IPR004179">
    <property type="entry name" value="Sec63-dom"/>
</dbReference>
<keyword evidence="2" id="KW-0378">Hydrolase</keyword>
<dbReference type="SMART" id="SM00490">
    <property type="entry name" value="HELICc"/>
    <property type="match status" value="1"/>
</dbReference>
<reference evidence="10" key="2">
    <citation type="submission" date="2024-04" db="EMBL/GenBank/DDBJ databases">
        <authorList>
            <person name="Chen Y."/>
            <person name="Shah S."/>
            <person name="Dougan E. K."/>
            <person name="Thang M."/>
            <person name="Chan C."/>
        </authorList>
    </citation>
    <scope>NUCLEOTIDE SEQUENCE [LARGE SCALE GENOMIC DNA]</scope>
</reference>
<feature type="repeat" description="PPR" evidence="5">
    <location>
        <begin position="566"/>
        <end position="600"/>
    </location>
</feature>
<dbReference type="GO" id="GO:0005524">
    <property type="term" value="F:ATP binding"/>
    <property type="evidence" value="ECO:0007669"/>
    <property type="project" value="UniProtKB-KW"/>
</dbReference>
<dbReference type="CDD" id="cd18795">
    <property type="entry name" value="SF2_C_Ski2"/>
    <property type="match status" value="1"/>
</dbReference>
<organism evidence="9">
    <name type="scientific">Cladocopium goreaui</name>
    <dbReference type="NCBI Taxonomy" id="2562237"/>
    <lineage>
        <taxon>Eukaryota</taxon>
        <taxon>Sar</taxon>
        <taxon>Alveolata</taxon>
        <taxon>Dinophyceae</taxon>
        <taxon>Suessiales</taxon>
        <taxon>Symbiodiniaceae</taxon>
        <taxon>Cladocopium</taxon>
    </lineage>
</organism>
<dbReference type="PROSITE" id="PS51194">
    <property type="entry name" value="HELICASE_CTER"/>
    <property type="match status" value="1"/>
</dbReference>
<evidence type="ECO:0000313" key="11">
    <source>
        <dbReference type="EMBL" id="CAL4779414.1"/>
    </source>
</evidence>
<evidence type="ECO:0000313" key="9">
    <source>
        <dbReference type="EMBL" id="CAI3992102.1"/>
    </source>
</evidence>
<dbReference type="PANTHER" id="PTHR47961">
    <property type="entry name" value="DNA POLYMERASE THETA, PUTATIVE (AFU_ORTHOLOGUE AFUA_1G05260)-RELATED"/>
    <property type="match status" value="1"/>
</dbReference>
<feature type="domain" description="Helicase C-terminal" evidence="8">
    <location>
        <begin position="1208"/>
        <end position="1418"/>
    </location>
</feature>
<dbReference type="Pfam" id="PF00271">
    <property type="entry name" value="Helicase_C"/>
    <property type="match status" value="1"/>
</dbReference>
<dbReference type="Proteomes" id="UP001152797">
    <property type="component" value="Unassembled WGS sequence"/>
</dbReference>
<keyword evidence="3 11" id="KW-0347">Helicase</keyword>
<dbReference type="InterPro" id="IPR014001">
    <property type="entry name" value="Helicase_ATP-bd"/>
</dbReference>